<dbReference type="AlphaFoldDB" id="A0A3D3FY85"/>
<protein>
    <recommendedName>
        <fullName evidence="3">Restriction alleviation protein, Lar family</fullName>
    </recommendedName>
</protein>
<dbReference type="Proteomes" id="UP000262257">
    <property type="component" value="Unassembled WGS sequence"/>
</dbReference>
<accession>A0A3D3FY85</accession>
<organism evidence="1 2">
    <name type="scientific">Acinetobacter radioresistens</name>
    <dbReference type="NCBI Taxonomy" id="40216"/>
    <lineage>
        <taxon>Bacteria</taxon>
        <taxon>Pseudomonadati</taxon>
        <taxon>Pseudomonadota</taxon>
        <taxon>Gammaproteobacteria</taxon>
        <taxon>Moraxellales</taxon>
        <taxon>Moraxellaceae</taxon>
        <taxon>Acinetobacter</taxon>
    </lineage>
</organism>
<name>A0A3D3FY85_ACIRA</name>
<reference evidence="1 2" key="1">
    <citation type="journal article" date="2018" name="Nat. Biotechnol.">
        <title>A standardized bacterial taxonomy based on genome phylogeny substantially revises the tree of life.</title>
        <authorList>
            <person name="Parks D.H."/>
            <person name="Chuvochina M."/>
            <person name="Waite D.W."/>
            <person name="Rinke C."/>
            <person name="Skarshewski A."/>
            <person name="Chaumeil P.A."/>
            <person name="Hugenholtz P."/>
        </authorList>
    </citation>
    <scope>NUCLEOTIDE SEQUENCE [LARGE SCALE GENOMIC DNA]</scope>
    <source>
        <strain evidence="1">UBA10045</strain>
    </source>
</reference>
<gene>
    <name evidence="1" type="ORF">DIC32_02035</name>
</gene>
<sequence>MGNCWHANRTDNQIPDVKAKPCPWCDSESVVVDTTLIELEHVNVWEAQATCHECGAKSPDTDFPSWDDRPLHNDYSFVDWEDEREVVNLAVKIWNYRK</sequence>
<comment type="caution">
    <text evidence="1">The sequence shown here is derived from an EMBL/GenBank/DDBJ whole genome shotgun (WGS) entry which is preliminary data.</text>
</comment>
<dbReference type="EMBL" id="DPXL01000028">
    <property type="protein sequence ID" value="HCM30575.1"/>
    <property type="molecule type" value="Genomic_DNA"/>
</dbReference>
<evidence type="ECO:0008006" key="3">
    <source>
        <dbReference type="Google" id="ProtNLM"/>
    </source>
</evidence>
<evidence type="ECO:0000313" key="2">
    <source>
        <dbReference type="Proteomes" id="UP000262257"/>
    </source>
</evidence>
<dbReference type="Pfam" id="PF14354">
    <property type="entry name" value="Lar_restr_allev"/>
    <property type="match status" value="1"/>
</dbReference>
<proteinExistence type="predicted"/>
<evidence type="ECO:0000313" key="1">
    <source>
        <dbReference type="EMBL" id="HCM30575.1"/>
    </source>
</evidence>